<gene>
    <name evidence="7" type="ORF">WA026_013315</name>
</gene>
<dbReference type="InterPro" id="IPR057980">
    <property type="entry name" value="TPR_INTS8"/>
</dbReference>
<evidence type="ECO:0000256" key="1">
    <source>
        <dbReference type="ARBA" id="ARBA00004123"/>
    </source>
</evidence>
<sequence>MDVDLLRPGTVPIAPETILWFEFLLNPELLLSHLKKPNPDPSPIELVSKFFDVINDTLKIQNEAESVDANNVNNVDLSVERPSHPAKNIALKLLSLKIAAYIKWNLGQIRLLPFKTQLHLMQDLLYFTNNNTSVEIPVVDNNLTTPQHLFALLIYHRWMLNVTMNRITTNWQLKVGSTDISPNEESVICTLENVNNTISFLENCLNWEDVPNMLTFDSFELPTETNGNINLNWSNSEPISKEELVAQVCYELGTYFFYREDYNMATKRFLMCLDAFKAIKNANGFVNFDKEILSVYIKSCCGPFDPLNVSIVNNYMGITSILQKDNVKREIPLSYRMNLELDIQGAMSSGSFYVVKDLLPQVKALNFVRCILDRKPAHQYSLSFYKNSEALIWAISITWKLFSEEDRNLIKQTLIEFVVKNEITTFLGQIQSNPVLCEMFDTSDIRYMKRFDTELDIPSSLSLDNSDLVVFEFTKRRRPKFELKQLEQKLIATYDPKVVREVLVTISLNNLGMSVWGINPLWELPIPLQSVLQSLSRGFLQDFAYVMLAKSKEQMLATNWELSLRLIQTLEEELKVSSGNNISKLSQMIKWEILLIQIAQLLHEWPKSTIDKNELSNACESCLQSSETILPRTEIAEYCVICLLNLGKWEFLINFDKRRSSSEIASAIALTCQEWMKIKAKEEQEQRRGNDSKKMQLQLPKILWDLVLPIFSSTFNQKRSNQGSVYQDVQLVSLKSNIMSLLSNLRDPTALSVMISMLTKLYNILRDSYKADQQILVEGMDWWPNSMNNSQSYNTKSVCELLSQITTQSLQFYPSNPVWLKLMGDVNLAKDHYQIALKNFLQSLLIQTDYFNLPVPHDDELFLRIIQCCTSLNCYTQAAVLYQFLEKPNYKQAFYYLRESKMGNDAVDAYYHCFWDINILEYLIHLHNQRGEFQRRKCAIQVMGLLEINSSNNEEIQREASNLRKATFLRALCKQYVF</sequence>
<accession>A0AAW1VDU1</accession>
<evidence type="ECO:0000259" key="6">
    <source>
        <dbReference type="Pfam" id="PF25756"/>
    </source>
</evidence>
<evidence type="ECO:0000313" key="8">
    <source>
        <dbReference type="Proteomes" id="UP001431783"/>
    </source>
</evidence>
<reference evidence="7 8" key="1">
    <citation type="submission" date="2023-03" db="EMBL/GenBank/DDBJ databases">
        <title>Genome insight into feeding habits of ladybird beetles.</title>
        <authorList>
            <person name="Li H.-S."/>
            <person name="Huang Y.-H."/>
            <person name="Pang H."/>
        </authorList>
    </citation>
    <scope>NUCLEOTIDE SEQUENCE [LARGE SCALE GENOMIC DNA]</scope>
    <source>
        <strain evidence="7">SYSU_2023b</strain>
        <tissue evidence="7">Whole body</tissue>
    </source>
</reference>
<dbReference type="GO" id="GO:0034472">
    <property type="term" value="P:snRNA 3'-end processing"/>
    <property type="evidence" value="ECO:0007669"/>
    <property type="project" value="InterPro"/>
</dbReference>
<keyword evidence="8" id="KW-1185">Reference proteome</keyword>
<dbReference type="PANTHER" id="PTHR13350">
    <property type="entry name" value="INTEGRATOR COMPLEX SUBUNIT 8"/>
    <property type="match status" value="1"/>
</dbReference>
<dbReference type="GO" id="GO:0005694">
    <property type="term" value="C:chromosome"/>
    <property type="evidence" value="ECO:0007669"/>
    <property type="project" value="UniProtKB-SubCell"/>
</dbReference>
<dbReference type="InterPro" id="IPR038751">
    <property type="entry name" value="INTS8"/>
</dbReference>
<dbReference type="EMBL" id="JARQZJ010000127">
    <property type="protein sequence ID" value="KAK9890977.1"/>
    <property type="molecule type" value="Genomic_DNA"/>
</dbReference>
<dbReference type="AlphaFoldDB" id="A0AAW1VDU1"/>
<evidence type="ECO:0000256" key="3">
    <source>
        <dbReference type="ARBA" id="ARBA00007147"/>
    </source>
</evidence>
<comment type="subcellular location">
    <subcellularLocation>
        <location evidence="2">Chromosome</location>
    </subcellularLocation>
    <subcellularLocation>
        <location evidence="1">Nucleus</location>
    </subcellularLocation>
</comment>
<feature type="domain" description="INTS8 TPR repeats" evidence="6">
    <location>
        <begin position="482"/>
        <end position="976"/>
    </location>
</feature>
<name>A0AAW1VDU1_9CUCU</name>
<dbReference type="PANTHER" id="PTHR13350:SF1">
    <property type="entry name" value="INTEGRATOR COMPLEX SUBUNIT 8"/>
    <property type="match status" value="1"/>
</dbReference>
<protein>
    <recommendedName>
        <fullName evidence="6">INTS8 TPR repeats domain-containing protein</fullName>
    </recommendedName>
</protein>
<organism evidence="7 8">
    <name type="scientific">Henosepilachna vigintioctopunctata</name>
    <dbReference type="NCBI Taxonomy" id="420089"/>
    <lineage>
        <taxon>Eukaryota</taxon>
        <taxon>Metazoa</taxon>
        <taxon>Ecdysozoa</taxon>
        <taxon>Arthropoda</taxon>
        <taxon>Hexapoda</taxon>
        <taxon>Insecta</taxon>
        <taxon>Pterygota</taxon>
        <taxon>Neoptera</taxon>
        <taxon>Endopterygota</taxon>
        <taxon>Coleoptera</taxon>
        <taxon>Polyphaga</taxon>
        <taxon>Cucujiformia</taxon>
        <taxon>Coccinelloidea</taxon>
        <taxon>Coccinellidae</taxon>
        <taxon>Epilachninae</taxon>
        <taxon>Epilachnini</taxon>
        <taxon>Henosepilachna</taxon>
    </lineage>
</organism>
<keyword evidence="5" id="KW-0539">Nucleus</keyword>
<proteinExistence type="inferred from homology"/>
<comment type="caution">
    <text evidence="7">The sequence shown here is derived from an EMBL/GenBank/DDBJ whole genome shotgun (WGS) entry which is preliminary data.</text>
</comment>
<evidence type="ECO:0000256" key="5">
    <source>
        <dbReference type="ARBA" id="ARBA00023242"/>
    </source>
</evidence>
<evidence type="ECO:0000256" key="2">
    <source>
        <dbReference type="ARBA" id="ARBA00004286"/>
    </source>
</evidence>
<dbReference type="Pfam" id="PF25756">
    <property type="entry name" value="TPR_INTS8"/>
    <property type="match status" value="1"/>
</dbReference>
<dbReference type="Proteomes" id="UP001431783">
    <property type="component" value="Unassembled WGS sequence"/>
</dbReference>
<comment type="similarity">
    <text evidence="3">Belongs to the Integrator subunit 8 family.</text>
</comment>
<evidence type="ECO:0000256" key="4">
    <source>
        <dbReference type="ARBA" id="ARBA00022454"/>
    </source>
</evidence>
<evidence type="ECO:0000313" key="7">
    <source>
        <dbReference type="EMBL" id="KAK9890977.1"/>
    </source>
</evidence>
<keyword evidence="4" id="KW-0158">Chromosome</keyword>
<dbReference type="GO" id="GO:0032039">
    <property type="term" value="C:integrator complex"/>
    <property type="evidence" value="ECO:0007669"/>
    <property type="project" value="TreeGrafter"/>
</dbReference>